<dbReference type="AlphaFoldDB" id="A0A183TPH5"/>
<dbReference type="OrthoDB" id="425014at2759"/>
<reference evidence="3" key="1">
    <citation type="submission" date="2016-06" db="UniProtKB">
        <authorList>
            <consortium name="WormBaseParasite"/>
        </authorList>
    </citation>
    <scope>IDENTIFICATION</scope>
</reference>
<organism evidence="3">
    <name type="scientific">Schistocephalus solidus</name>
    <name type="common">Tapeworm</name>
    <dbReference type="NCBI Taxonomy" id="70667"/>
    <lineage>
        <taxon>Eukaryota</taxon>
        <taxon>Metazoa</taxon>
        <taxon>Spiralia</taxon>
        <taxon>Lophotrochozoa</taxon>
        <taxon>Platyhelminthes</taxon>
        <taxon>Cestoda</taxon>
        <taxon>Eucestoda</taxon>
        <taxon>Diphyllobothriidea</taxon>
        <taxon>Diphyllobothriidae</taxon>
        <taxon>Schistocephalus</taxon>
    </lineage>
</organism>
<evidence type="ECO:0000313" key="1">
    <source>
        <dbReference type="EMBL" id="VDM04759.1"/>
    </source>
</evidence>
<name>A0A183TPH5_SCHSO</name>
<dbReference type="EMBL" id="UYSU01044271">
    <property type="protein sequence ID" value="VDM04759.1"/>
    <property type="molecule type" value="Genomic_DNA"/>
</dbReference>
<reference evidence="1 2" key="2">
    <citation type="submission" date="2018-11" db="EMBL/GenBank/DDBJ databases">
        <authorList>
            <consortium name="Pathogen Informatics"/>
        </authorList>
    </citation>
    <scope>NUCLEOTIDE SEQUENCE [LARGE SCALE GENOMIC DNA]</scope>
    <source>
        <strain evidence="1 2">NST_G2</strain>
    </source>
</reference>
<accession>A0A183TPH5</accession>
<dbReference type="WBParaSite" id="SSLN_0001906401-mRNA-1">
    <property type="protein sequence ID" value="SSLN_0001906401-mRNA-1"/>
    <property type="gene ID" value="SSLN_0001906401"/>
</dbReference>
<gene>
    <name evidence="1" type="ORF">SSLN_LOCUS18373</name>
</gene>
<sequence>MVLQLHDGIMARVTDNGMLPQAFAVTNGVNQGRVLALTLFSLMFSGMLMDAYCDERPGIHFACRTDGHLINSRRMQAPTCSSTTTFHNLLFKVKVKARSKFLNAM</sequence>
<evidence type="ECO:0000313" key="2">
    <source>
        <dbReference type="Proteomes" id="UP000275846"/>
    </source>
</evidence>
<keyword evidence="2" id="KW-1185">Reference proteome</keyword>
<dbReference type="Proteomes" id="UP000275846">
    <property type="component" value="Unassembled WGS sequence"/>
</dbReference>
<proteinExistence type="predicted"/>
<protein>
    <submittedName>
        <fullName evidence="3">Reverse transcriptase domain-containing protein</fullName>
    </submittedName>
</protein>
<evidence type="ECO:0000313" key="3">
    <source>
        <dbReference type="WBParaSite" id="SSLN_0001906401-mRNA-1"/>
    </source>
</evidence>